<dbReference type="KEGG" id="pmai:CF386_01005"/>
<dbReference type="Gene3D" id="1.25.40.10">
    <property type="entry name" value="Tetratricopeptide repeat domain"/>
    <property type="match status" value="2"/>
</dbReference>
<dbReference type="CDD" id="cd02956">
    <property type="entry name" value="ybbN"/>
    <property type="match status" value="1"/>
</dbReference>
<evidence type="ECO:0000313" key="4">
    <source>
        <dbReference type="Proteomes" id="UP000242175"/>
    </source>
</evidence>
<sequence length="284" mass="32636">MINQDNTISTEINQENFQEIIESSQKKPLLIIFWAPSIPESIENKNLIENIAINYQESLTIADINCESQQIIASQFGIRSIPTIALFKNGQPVEGLEGLQTKESLIQLFDNHLPSQDDILFEQIKNEINNSKYSEALRNIKKMSENFSQKGALKLLEAECQIELNNYEQAEQLLEQVPLQDQTSKYNELSSKIELHNNASETPEIKTLEEKLKLNNSDYKVMYQLSIAYNEVHKFEKSLSLMFEVLSHDINYLEGGAKKSFLNILSSLGQDNDIAKEYRKKYIH</sequence>
<organism evidence="3 4">
    <name type="scientific">Paraphotobacterium marinum</name>
    <dbReference type="NCBI Taxonomy" id="1755811"/>
    <lineage>
        <taxon>Bacteria</taxon>
        <taxon>Pseudomonadati</taxon>
        <taxon>Pseudomonadota</taxon>
        <taxon>Gammaproteobacteria</taxon>
        <taxon>Vibrionales</taxon>
        <taxon>Vibrionaceae</taxon>
        <taxon>Paraphotobacterium</taxon>
    </lineage>
</organism>
<dbReference type="InterPro" id="IPR011990">
    <property type="entry name" value="TPR-like_helical_dom_sf"/>
</dbReference>
<dbReference type="PROSITE" id="PS51352">
    <property type="entry name" value="THIOREDOXIN_2"/>
    <property type="match status" value="1"/>
</dbReference>
<dbReference type="InterPro" id="IPR013766">
    <property type="entry name" value="Thioredoxin_domain"/>
</dbReference>
<reference evidence="3 4" key="1">
    <citation type="journal article" date="2016" name="Int. J. Syst. Evol. Microbiol.">
        <title>Paraphotobacterium marinum gen. nov., sp. nov., a member of the family Vibrionaceae, isolated from surface seawater.</title>
        <authorList>
            <person name="Huang Z."/>
            <person name="Dong C."/>
            <person name="Shao Z."/>
        </authorList>
    </citation>
    <scope>NUCLEOTIDE SEQUENCE [LARGE SCALE GENOMIC DNA]</scope>
    <source>
        <strain evidence="3 4">NSCS20N07D</strain>
    </source>
</reference>
<dbReference type="Pfam" id="PF00085">
    <property type="entry name" value="Thioredoxin"/>
    <property type="match status" value="1"/>
</dbReference>
<keyword evidence="4" id="KW-1185">Reference proteome</keyword>
<dbReference type="RefSeq" id="WP_089072673.1">
    <property type="nucleotide sequence ID" value="NZ_CP022355.1"/>
</dbReference>
<name>A0A220VCR3_9GAMM</name>
<dbReference type="InterPro" id="IPR036249">
    <property type="entry name" value="Thioredoxin-like_sf"/>
</dbReference>
<dbReference type="PANTHER" id="PTHR45663:SF11">
    <property type="entry name" value="GEO12009P1"/>
    <property type="match status" value="1"/>
</dbReference>
<dbReference type="SUPFAM" id="SSF52833">
    <property type="entry name" value="Thioredoxin-like"/>
    <property type="match status" value="1"/>
</dbReference>
<dbReference type="SUPFAM" id="SSF48452">
    <property type="entry name" value="TPR-like"/>
    <property type="match status" value="1"/>
</dbReference>
<dbReference type="GO" id="GO:0015035">
    <property type="term" value="F:protein-disulfide reductase activity"/>
    <property type="evidence" value="ECO:0007669"/>
    <property type="project" value="TreeGrafter"/>
</dbReference>
<evidence type="ECO:0000313" key="3">
    <source>
        <dbReference type="EMBL" id="ASK77763.1"/>
    </source>
</evidence>
<feature type="domain" description="Thioredoxin" evidence="2">
    <location>
        <begin position="1"/>
        <end position="114"/>
    </location>
</feature>
<evidence type="ECO:0000256" key="1">
    <source>
        <dbReference type="SAM" id="Coils"/>
    </source>
</evidence>
<dbReference type="Pfam" id="PF14559">
    <property type="entry name" value="TPR_19"/>
    <property type="match status" value="1"/>
</dbReference>
<feature type="coiled-coil region" evidence="1">
    <location>
        <begin position="153"/>
        <end position="199"/>
    </location>
</feature>
<dbReference type="Proteomes" id="UP000242175">
    <property type="component" value="Chromosome large"/>
</dbReference>
<dbReference type="AlphaFoldDB" id="A0A220VCR3"/>
<dbReference type="Pfam" id="PF14561">
    <property type="entry name" value="TPR_20"/>
    <property type="match status" value="1"/>
</dbReference>
<gene>
    <name evidence="3" type="ORF">CF386_01005</name>
</gene>
<evidence type="ECO:0000259" key="2">
    <source>
        <dbReference type="PROSITE" id="PS51352"/>
    </source>
</evidence>
<dbReference type="PANTHER" id="PTHR45663">
    <property type="entry name" value="GEO12009P1"/>
    <property type="match status" value="1"/>
</dbReference>
<dbReference type="EMBL" id="CP022355">
    <property type="protein sequence ID" value="ASK77763.1"/>
    <property type="molecule type" value="Genomic_DNA"/>
</dbReference>
<dbReference type="OrthoDB" id="9790390at2"/>
<protein>
    <submittedName>
        <fullName evidence="3">Co-chaperone YbbN</fullName>
    </submittedName>
</protein>
<accession>A0A220VCR3</accession>
<proteinExistence type="predicted"/>
<keyword evidence="1" id="KW-0175">Coiled coil</keyword>
<dbReference type="GO" id="GO:0006950">
    <property type="term" value="P:response to stress"/>
    <property type="evidence" value="ECO:0007669"/>
    <property type="project" value="UniProtKB-ARBA"/>
</dbReference>
<dbReference type="Gene3D" id="3.40.30.10">
    <property type="entry name" value="Glutaredoxin"/>
    <property type="match status" value="1"/>
</dbReference>
<dbReference type="GO" id="GO:0005737">
    <property type="term" value="C:cytoplasm"/>
    <property type="evidence" value="ECO:0007669"/>
    <property type="project" value="TreeGrafter"/>
</dbReference>